<dbReference type="OrthoDB" id="2967073at2"/>
<dbReference type="EMBL" id="QGGL01000014">
    <property type="protein sequence ID" value="PWK09015.1"/>
    <property type="molecule type" value="Genomic_DNA"/>
</dbReference>
<dbReference type="Proteomes" id="UP000245634">
    <property type="component" value="Unassembled WGS sequence"/>
</dbReference>
<reference evidence="1 2" key="1">
    <citation type="submission" date="2018-05" db="EMBL/GenBank/DDBJ databases">
        <title>Genomic Encyclopedia of Type Strains, Phase IV (KMG-IV): sequencing the most valuable type-strain genomes for metagenomic binning, comparative biology and taxonomic classification.</title>
        <authorList>
            <person name="Goeker M."/>
        </authorList>
    </citation>
    <scope>NUCLEOTIDE SEQUENCE [LARGE SCALE GENOMIC DNA]</scope>
    <source>
        <strain evidence="1 2">DSM 18773</strain>
    </source>
</reference>
<keyword evidence="2" id="KW-1185">Reference proteome</keyword>
<proteinExistence type="predicted"/>
<accession>A0A316D7V7</accession>
<dbReference type="AlphaFoldDB" id="A0A316D7V7"/>
<evidence type="ECO:0000313" key="2">
    <source>
        <dbReference type="Proteomes" id="UP000245634"/>
    </source>
</evidence>
<comment type="caution">
    <text evidence="1">The sequence shown here is derived from an EMBL/GenBank/DDBJ whole genome shotgun (WGS) entry which is preliminary data.</text>
</comment>
<protein>
    <submittedName>
        <fullName evidence="1">Uncharacterized protein</fullName>
    </submittedName>
</protein>
<name>A0A316D7V7_9BACL</name>
<evidence type="ECO:0000313" key="1">
    <source>
        <dbReference type="EMBL" id="PWK09015.1"/>
    </source>
</evidence>
<organism evidence="1 2">
    <name type="scientific">Tumebacillus permanentifrigoris</name>
    <dbReference type="NCBI Taxonomy" id="378543"/>
    <lineage>
        <taxon>Bacteria</taxon>
        <taxon>Bacillati</taxon>
        <taxon>Bacillota</taxon>
        <taxon>Bacilli</taxon>
        <taxon>Bacillales</taxon>
        <taxon>Alicyclobacillaceae</taxon>
        <taxon>Tumebacillus</taxon>
    </lineage>
</organism>
<sequence>MTNKEYQEAVEKKYNQSLYEIMYDMCVIQNVVPVQGASILGVPKQTFNQWRNKFRLGPMQRRADLAVDLRRKSIDEYKIQLEGINFDRPFASKDDYSLAGFKELIERYIELYKYKRTSNTDTFAEMSLVLQIGIFEQILSHLDDYSDGRLYEKFLNEASFTKDDFDN</sequence>
<dbReference type="RefSeq" id="WP_109690267.1">
    <property type="nucleotide sequence ID" value="NZ_QGGL01000014.1"/>
</dbReference>
<gene>
    <name evidence="1" type="ORF">C7459_11481</name>
</gene>